<dbReference type="Gene3D" id="1.10.30.50">
    <property type="match status" value="1"/>
</dbReference>
<dbReference type="RefSeq" id="WP_267542628.1">
    <property type="nucleotide sequence ID" value="NZ_JAPNKA010000002.1"/>
</dbReference>
<evidence type="ECO:0000313" key="2">
    <source>
        <dbReference type="EMBL" id="MCY1083748.1"/>
    </source>
</evidence>
<gene>
    <name evidence="2" type="ORF">OV287_55845</name>
</gene>
<dbReference type="EMBL" id="JAPNKA010000002">
    <property type="protein sequence ID" value="MCY1083748.1"/>
    <property type="molecule type" value="Genomic_DNA"/>
</dbReference>
<dbReference type="Pfam" id="PF01844">
    <property type="entry name" value="HNH"/>
    <property type="match status" value="1"/>
</dbReference>
<reference evidence="2 3" key="1">
    <citation type="submission" date="2022-11" db="EMBL/GenBank/DDBJ databases">
        <title>Minimal conservation of predation-associated metabolite biosynthetic gene clusters underscores biosynthetic potential of Myxococcota including descriptions for ten novel species: Archangium lansinium sp. nov., Myxococcus landrumus sp. nov., Nannocystis bai.</title>
        <authorList>
            <person name="Ahearne A."/>
            <person name="Stevens C."/>
            <person name="Phillips K."/>
        </authorList>
    </citation>
    <scope>NUCLEOTIDE SEQUENCE [LARGE SCALE GENOMIC DNA]</scope>
    <source>
        <strain evidence="2 3">MIWBW</strain>
    </source>
</reference>
<keyword evidence="3" id="KW-1185">Reference proteome</keyword>
<keyword evidence="2" id="KW-0378">Hydrolase</keyword>
<keyword evidence="2" id="KW-0255">Endonuclease</keyword>
<dbReference type="CDD" id="cd00085">
    <property type="entry name" value="HNHc"/>
    <property type="match status" value="1"/>
</dbReference>
<comment type="caution">
    <text evidence="2">The sequence shown here is derived from an EMBL/GenBank/DDBJ whole genome shotgun (WGS) entry which is preliminary data.</text>
</comment>
<sequence length="101" mass="11371">MSHRKHEVYEKDKGKCRYCGKRLSIKNHGKTGSRGAWQIDHSRSRRNQGTDHLNNLAAACVACNQEKGGRNARAFKAELRARGVDVPTRKKKGFLARLLGL</sequence>
<dbReference type="Proteomes" id="UP001207654">
    <property type="component" value="Unassembled WGS sequence"/>
</dbReference>
<accession>A0ABT4APX0</accession>
<dbReference type="SMART" id="SM00507">
    <property type="entry name" value="HNHc"/>
    <property type="match status" value="1"/>
</dbReference>
<dbReference type="InterPro" id="IPR002711">
    <property type="entry name" value="HNH"/>
</dbReference>
<proteinExistence type="predicted"/>
<organism evidence="2 3">
    <name type="scientific">Archangium lansingense</name>
    <dbReference type="NCBI Taxonomy" id="2995310"/>
    <lineage>
        <taxon>Bacteria</taxon>
        <taxon>Pseudomonadati</taxon>
        <taxon>Myxococcota</taxon>
        <taxon>Myxococcia</taxon>
        <taxon>Myxococcales</taxon>
        <taxon>Cystobacterineae</taxon>
        <taxon>Archangiaceae</taxon>
        <taxon>Archangium</taxon>
    </lineage>
</organism>
<keyword evidence="2" id="KW-0540">Nuclease</keyword>
<feature type="domain" description="HNH nuclease" evidence="1">
    <location>
        <begin position="3"/>
        <end position="65"/>
    </location>
</feature>
<evidence type="ECO:0000259" key="1">
    <source>
        <dbReference type="SMART" id="SM00507"/>
    </source>
</evidence>
<evidence type="ECO:0000313" key="3">
    <source>
        <dbReference type="Proteomes" id="UP001207654"/>
    </source>
</evidence>
<protein>
    <submittedName>
        <fullName evidence="2">HNH endonuclease signature motif containing protein</fullName>
    </submittedName>
</protein>
<dbReference type="GO" id="GO:0004519">
    <property type="term" value="F:endonuclease activity"/>
    <property type="evidence" value="ECO:0007669"/>
    <property type="project" value="UniProtKB-KW"/>
</dbReference>
<name>A0ABT4APX0_9BACT</name>
<dbReference type="InterPro" id="IPR003615">
    <property type="entry name" value="HNH_nuc"/>
</dbReference>